<dbReference type="SUPFAM" id="SSF53850">
    <property type="entry name" value="Periplasmic binding protein-like II"/>
    <property type="match status" value="1"/>
</dbReference>
<comment type="caution">
    <text evidence="1">The sequence shown here is derived from an EMBL/GenBank/DDBJ whole genome shotgun (WGS) entry which is preliminary data.</text>
</comment>
<name>X1HK04_9ZZZZ</name>
<organism evidence="1">
    <name type="scientific">marine sediment metagenome</name>
    <dbReference type="NCBI Taxonomy" id="412755"/>
    <lineage>
        <taxon>unclassified sequences</taxon>
        <taxon>metagenomes</taxon>
        <taxon>ecological metagenomes</taxon>
    </lineage>
</organism>
<proteinExistence type="predicted"/>
<sequence length="102" mass="11255">MNCKKIAAVILIVVMSAAVGFSSGQSEGKAEKPYEISWYFIGNGPQADVQLVEEAVNEYLKGKINATVKLYCLDWGSYTNKMQVMIASGEAFDICFTFSWIP</sequence>
<gene>
    <name evidence="1" type="ORF">S03H2_54826</name>
</gene>
<dbReference type="EMBL" id="BARU01034982">
    <property type="protein sequence ID" value="GAH69817.1"/>
    <property type="molecule type" value="Genomic_DNA"/>
</dbReference>
<dbReference type="Gene3D" id="3.40.190.10">
    <property type="entry name" value="Periplasmic binding protein-like II"/>
    <property type="match status" value="1"/>
</dbReference>
<protein>
    <submittedName>
        <fullName evidence="1">Uncharacterized protein</fullName>
    </submittedName>
</protein>
<evidence type="ECO:0000313" key="1">
    <source>
        <dbReference type="EMBL" id="GAH69817.1"/>
    </source>
</evidence>
<dbReference type="AlphaFoldDB" id="X1HK04"/>
<accession>X1HK04</accession>
<reference evidence="1" key="1">
    <citation type="journal article" date="2014" name="Front. Microbiol.">
        <title>High frequency of phylogenetically diverse reductive dehalogenase-homologous genes in deep subseafloor sedimentary metagenomes.</title>
        <authorList>
            <person name="Kawai M."/>
            <person name="Futagami T."/>
            <person name="Toyoda A."/>
            <person name="Takaki Y."/>
            <person name="Nishi S."/>
            <person name="Hori S."/>
            <person name="Arai W."/>
            <person name="Tsubouchi T."/>
            <person name="Morono Y."/>
            <person name="Uchiyama I."/>
            <person name="Ito T."/>
            <person name="Fujiyama A."/>
            <person name="Inagaki F."/>
            <person name="Takami H."/>
        </authorList>
    </citation>
    <scope>NUCLEOTIDE SEQUENCE</scope>
    <source>
        <strain evidence="1">Expedition CK06-06</strain>
    </source>
</reference>